<comment type="similarity">
    <text evidence="2">Belongs to the enolase family.</text>
</comment>
<proteinExistence type="inferred from homology"/>
<dbReference type="PRINTS" id="PR00148">
    <property type="entry name" value="ENOLASE"/>
</dbReference>
<feature type="active site" description="Proton donor" evidence="9">
    <location>
        <position position="200"/>
    </location>
</feature>
<feature type="active site" description="Proton acceptor" evidence="9">
    <location>
        <position position="317"/>
    </location>
</feature>
<sequence length="389" mass="42923">MLKITDIHARKILNSRGEWTIEVRVELENEYRGTISMPHGVSAGSFEAHSVDAEQAVTKINNDIRGVLKGFDGEMYEELDAVLIDLDGTSQKSNLGSNSILGVSLACAKAVSRARKIAFWKYLRELYGIAVPDGHNMRLMMNFIEGGVHAGSDLGFQEYLVIPKGKNIEDSIAKGTRLYNSLKKYLLEHVGRNSINVGDEGGFALQTSDNKEPFSVINKVADNEGMLAEIEMGVDVAANNVNMDVRELTSIYKEITDEFSVTYIEDPFSEDDFTNFSALTKKVGERVMIAGDDLTTTNPVRMDVAHRVMSINAIIIKPDQIGSLSEALRAVHMARGWNWQVIASHRGGETNDDFIVDFAYAIGADGIKIGGPARGERIAKYNRLLEISK</sequence>
<dbReference type="InterPro" id="IPR020811">
    <property type="entry name" value="Enolase_N"/>
</dbReference>
<keyword evidence="6 10" id="KW-0460">Magnesium</keyword>
<dbReference type="STRING" id="1802158.A2827_01770"/>
<feature type="binding site" evidence="10">
    <location>
        <position position="235"/>
    </location>
    <ligand>
        <name>Mg(2+)</name>
        <dbReference type="ChEBI" id="CHEBI:18420"/>
    </ligand>
</feature>
<dbReference type="PIRSF" id="PIRSF001400">
    <property type="entry name" value="Enolase"/>
    <property type="match status" value="1"/>
</dbReference>
<evidence type="ECO:0000259" key="12">
    <source>
        <dbReference type="SMART" id="SM01193"/>
    </source>
</evidence>
<dbReference type="GO" id="GO:0000015">
    <property type="term" value="C:phosphopyruvate hydratase complex"/>
    <property type="evidence" value="ECO:0007669"/>
    <property type="project" value="InterPro"/>
</dbReference>
<dbReference type="GO" id="GO:0004634">
    <property type="term" value="F:phosphopyruvate hydratase activity"/>
    <property type="evidence" value="ECO:0007669"/>
    <property type="project" value="UniProtKB-EC"/>
</dbReference>
<keyword evidence="8" id="KW-0456">Lyase</keyword>
<dbReference type="Pfam" id="PF00113">
    <property type="entry name" value="Enolase_C"/>
    <property type="match status" value="1"/>
</dbReference>
<evidence type="ECO:0000256" key="1">
    <source>
        <dbReference type="ARBA" id="ARBA00005031"/>
    </source>
</evidence>
<name>A0A1G2H7T9_9BACT</name>
<dbReference type="GO" id="GO:0006096">
    <property type="term" value="P:glycolytic process"/>
    <property type="evidence" value="ECO:0007669"/>
    <property type="project" value="UniProtKB-UniPathway"/>
</dbReference>
<dbReference type="InterPro" id="IPR036849">
    <property type="entry name" value="Enolase-like_C_sf"/>
</dbReference>
<dbReference type="Proteomes" id="UP000177932">
    <property type="component" value="Unassembled WGS sequence"/>
</dbReference>
<dbReference type="SUPFAM" id="SSF54826">
    <property type="entry name" value="Enolase N-terminal domain-like"/>
    <property type="match status" value="1"/>
</dbReference>
<evidence type="ECO:0000256" key="10">
    <source>
        <dbReference type="PIRSR" id="PIRSR001400-3"/>
    </source>
</evidence>
<dbReference type="UniPathway" id="UPA00109">
    <property type="reaction ID" value="UER00187"/>
</dbReference>
<evidence type="ECO:0000313" key="14">
    <source>
        <dbReference type="Proteomes" id="UP000177932"/>
    </source>
</evidence>
<evidence type="ECO:0000256" key="2">
    <source>
        <dbReference type="ARBA" id="ARBA00009604"/>
    </source>
</evidence>
<feature type="domain" description="Enolase N-terminal" evidence="12">
    <location>
        <begin position="4"/>
        <end position="123"/>
    </location>
</feature>
<comment type="cofactor">
    <cofactor evidence="10">
        <name>Mg(2+)</name>
        <dbReference type="ChEBI" id="CHEBI:18420"/>
    </cofactor>
    <text evidence="10">Mg(2+) is required for catalysis and for stabilizing the dimer.</text>
</comment>
<keyword evidence="5" id="KW-0964">Secreted</keyword>
<evidence type="ECO:0000259" key="11">
    <source>
        <dbReference type="SMART" id="SM01192"/>
    </source>
</evidence>
<feature type="binding site" evidence="10">
    <location>
        <position position="265"/>
    </location>
    <ligand>
        <name>Mg(2+)</name>
        <dbReference type="ChEBI" id="CHEBI:18420"/>
    </ligand>
</feature>
<evidence type="ECO:0000256" key="6">
    <source>
        <dbReference type="ARBA" id="ARBA00022842"/>
    </source>
</evidence>
<evidence type="ECO:0000256" key="9">
    <source>
        <dbReference type="PIRSR" id="PIRSR001400-1"/>
    </source>
</evidence>
<feature type="binding site" evidence="10">
    <location>
        <position position="292"/>
    </location>
    <ligand>
        <name>Mg(2+)</name>
        <dbReference type="ChEBI" id="CHEBI:18420"/>
    </ligand>
</feature>
<protein>
    <recommendedName>
        <fullName evidence="4">Enolase</fullName>
        <ecNumber evidence="3">4.2.1.11</ecNumber>
    </recommendedName>
</protein>
<accession>A0A1G2H7T9</accession>
<comment type="caution">
    <text evidence="13">The sequence shown here is derived from an EMBL/GenBank/DDBJ whole genome shotgun (WGS) entry which is preliminary data.</text>
</comment>
<dbReference type="InterPro" id="IPR000941">
    <property type="entry name" value="Enolase"/>
</dbReference>
<keyword evidence="10" id="KW-0479">Metal-binding</keyword>
<dbReference type="PROSITE" id="PS00164">
    <property type="entry name" value="ENOLASE"/>
    <property type="match status" value="1"/>
</dbReference>
<dbReference type="Gene3D" id="3.30.390.10">
    <property type="entry name" value="Enolase-like, N-terminal domain"/>
    <property type="match status" value="1"/>
</dbReference>
<dbReference type="PANTHER" id="PTHR11902:SF1">
    <property type="entry name" value="ENOLASE"/>
    <property type="match status" value="1"/>
</dbReference>
<dbReference type="Gene3D" id="3.20.20.120">
    <property type="entry name" value="Enolase-like C-terminal domain"/>
    <property type="match status" value="1"/>
</dbReference>
<dbReference type="InterPro" id="IPR020809">
    <property type="entry name" value="Enolase_CS"/>
</dbReference>
<dbReference type="SUPFAM" id="SSF51604">
    <property type="entry name" value="Enolase C-terminal domain-like"/>
    <property type="match status" value="1"/>
</dbReference>
<evidence type="ECO:0000313" key="13">
    <source>
        <dbReference type="EMBL" id="OGZ58419.1"/>
    </source>
</evidence>
<organism evidence="13 14">
    <name type="scientific">Candidatus Spechtbacteria bacterium RIFCSPHIGHO2_01_FULL_43_30</name>
    <dbReference type="NCBI Taxonomy" id="1802158"/>
    <lineage>
        <taxon>Bacteria</taxon>
        <taxon>Candidatus Spechtiibacteriota</taxon>
    </lineage>
</organism>
<dbReference type="EC" id="4.2.1.11" evidence="3"/>
<comment type="pathway">
    <text evidence="1">Carbohydrate degradation; glycolysis; pyruvate from D-glyceraldehyde 3-phosphate: step 4/5.</text>
</comment>
<evidence type="ECO:0000256" key="8">
    <source>
        <dbReference type="ARBA" id="ARBA00023239"/>
    </source>
</evidence>
<evidence type="ECO:0000256" key="4">
    <source>
        <dbReference type="ARBA" id="ARBA00017068"/>
    </source>
</evidence>
<dbReference type="InterPro" id="IPR020810">
    <property type="entry name" value="Enolase_C"/>
</dbReference>
<dbReference type="PANTHER" id="PTHR11902">
    <property type="entry name" value="ENOLASE"/>
    <property type="match status" value="1"/>
</dbReference>
<gene>
    <name evidence="13" type="ORF">A2827_01770</name>
</gene>
<dbReference type="EMBL" id="MHOD01000007">
    <property type="protein sequence ID" value="OGZ58419.1"/>
    <property type="molecule type" value="Genomic_DNA"/>
</dbReference>
<dbReference type="Pfam" id="PF03952">
    <property type="entry name" value="Enolase_N"/>
    <property type="match status" value="1"/>
</dbReference>
<feature type="domain" description="Enolase C-terminal TIM barrel" evidence="11">
    <location>
        <begin position="136"/>
        <end position="389"/>
    </location>
</feature>
<keyword evidence="7" id="KW-0324">Glycolysis</keyword>
<evidence type="ECO:0000256" key="3">
    <source>
        <dbReference type="ARBA" id="ARBA00012058"/>
    </source>
</evidence>
<reference evidence="13 14" key="1">
    <citation type="journal article" date="2016" name="Nat. Commun.">
        <title>Thousands of microbial genomes shed light on interconnected biogeochemical processes in an aquifer system.</title>
        <authorList>
            <person name="Anantharaman K."/>
            <person name="Brown C.T."/>
            <person name="Hug L.A."/>
            <person name="Sharon I."/>
            <person name="Castelle C.J."/>
            <person name="Probst A.J."/>
            <person name="Thomas B.C."/>
            <person name="Singh A."/>
            <person name="Wilkins M.J."/>
            <person name="Karaoz U."/>
            <person name="Brodie E.L."/>
            <person name="Williams K.H."/>
            <person name="Hubbard S.S."/>
            <person name="Banfield J.F."/>
        </authorList>
    </citation>
    <scope>NUCLEOTIDE SEQUENCE [LARGE SCALE GENOMIC DNA]</scope>
</reference>
<dbReference type="SMART" id="SM01193">
    <property type="entry name" value="Enolase_N"/>
    <property type="match status" value="1"/>
</dbReference>
<dbReference type="SMART" id="SM01192">
    <property type="entry name" value="Enolase_C"/>
    <property type="match status" value="1"/>
</dbReference>
<dbReference type="AlphaFoldDB" id="A0A1G2H7T9"/>
<dbReference type="GO" id="GO:0000287">
    <property type="term" value="F:magnesium ion binding"/>
    <property type="evidence" value="ECO:0007669"/>
    <property type="project" value="InterPro"/>
</dbReference>
<dbReference type="InterPro" id="IPR029017">
    <property type="entry name" value="Enolase-like_N"/>
</dbReference>
<evidence type="ECO:0000256" key="7">
    <source>
        <dbReference type="ARBA" id="ARBA00023152"/>
    </source>
</evidence>
<evidence type="ECO:0000256" key="5">
    <source>
        <dbReference type="ARBA" id="ARBA00022525"/>
    </source>
</evidence>